<dbReference type="GO" id="GO:0005634">
    <property type="term" value="C:nucleus"/>
    <property type="evidence" value="ECO:0007669"/>
    <property type="project" value="UniProtKB-SubCell"/>
</dbReference>
<dbReference type="GO" id="GO:0016925">
    <property type="term" value="P:protein sumoylation"/>
    <property type="evidence" value="ECO:0007669"/>
    <property type="project" value="UniProtKB-UniPathway"/>
</dbReference>
<evidence type="ECO:0000259" key="11">
    <source>
        <dbReference type="PROSITE" id="PS51044"/>
    </source>
</evidence>
<dbReference type="PROSITE" id="PS51044">
    <property type="entry name" value="ZF_SP_RING"/>
    <property type="match status" value="1"/>
</dbReference>
<name>A0A1E4RSQ6_9ASCO</name>
<keyword evidence="5" id="KW-0479">Metal-binding</keyword>
<dbReference type="GO" id="GO:0008270">
    <property type="term" value="F:zinc ion binding"/>
    <property type="evidence" value="ECO:0007669"/>
    <property type="project" value="UniProtKB-KW"/>
</dbReference>
<keyword evidence="6 10" id="KW-0863">Zinc-finger</keyword>
<dbReference type="InterPro" id="IPR003613">
    <property type="entry name" value="Ubox_domain"/>
</dbReference>
<evidence type="ECO:0000313" key="13">
    <source>
        <dbReference type="Proteomes" id="UP000095085"/>
    </source>
</evidence>
<keyword evidence="9" id="KW-0539">Nucleus</keyword>
<dbReference type="Gene3D" id="1.20.120.1010">
    <property type="match status" value="1"/>
</dbReference>
<dbReference type="GO" id="GO:0016567">
    <property type="term" value="P:protein ubiquitination"/>
    <property type="evidence" value="ECO:0007669"/>
    <property type="project" value="InterPro"/>
</dbReference>
<sequence length="292" mass="33371">MTEVSASPSAGDLPPDQEDIIVADLPDYVPLHQSLVREFEKTSVIPSTPSKLIDDNIKTLMKNVKDYIDYVIDHDHLLDSENYQAFLSSQLSILEDLLKKKFELDILKNSIDSSKKEVYLRSNQEPDLSIDSLDYYQQSSNLQVGDLLQKEYEETKQQHLVSNSFQNILNSSNQYKFLRNTSLILKDPETSLPDTSSNDLEDLEVAGGKIALKDPISLNYFRDPVKSRKCNHVYEREHIVKSLESKRHCPIDGCEASISPNDLVPDELMQLRVKVYLARAKHKKPQSSFDRI</sequence>
<dbReference type="OrthoDB" id="756301at2759"/>
<dbReference type="AlphaFoldDB" id="A0A1E4RSQ6"/>
<evidence type="ECO:0000256" key="3">
    <source>
        <dbReference type="ARBA" id="ARBA00008212"/>
    </source>
</evidence>
<dbReference type="Proteomes" id="UP000095085">
    <property type="component" value="Unassembled WGS sequence"/>
</dbReference>
<keyword evidence="8" id="KW-0862">Zinc</keyword>
<evidence type="ECO:0000256" key="9">
    <source>
        <dbReference type="ARBA" id="ARBA00023242"/>
    </source>
</evidence>
<dbReference type="GO" id="GO:0030915">
    <property type="term" value="C:Smc5-Smc6 complex"/>
    <property type="evidence" value="ECO:0007669"/>
    <property type="project" value="InterPro"/>
</dbReference>
<feature type="domain" description="SP-RING-type" evidence="11">
    <location>
        <begin position="199"/>
        <end position="286"/>
    </location>
</feature>
<dbReference type="GO" id="GO:0000724">
    <property type="term" value="P:double-strand break repair via homologous recombination"/>
    <property type="evidence" value="ECO:0007669"/>
    <property type="project" value="InterPro"/>
</dbReference>
<evidence type="ECO:0000256" key="7">
    <source>
        <dbReference type="ARBA" id="ARBA00022786"/>
    </source>
</evidence>
<dbReference type="STRING" id="984485.A0A1E4RSQ6"/>
<proteinExistence type="inferred from homology"/>
<dbReference type="Gene3D" id="3.30.40.10">
    <property type="entry name" value="Zinc/RING finger domain, C3HC4 (zinc finger)"/>
    <property type="match status" value="1"/>
</dbReference>
<gene>
    <name evidence="12" type="ORF">HYPBUDRAFT_9575</name>
</gene>
<keyword evidence="4" id="KW-0808">Transferase</keyword>
<dbReference type="GeneID" id="30998500"/>
<evidence type="ECO:0000256" key="8">
    <source>
        <dbReference type="ARBA" id="ARBA00022833"/>
    </source>
</evidence>
<evidence type="ECO:0000256" key="1">
    <source>
        <dbReference type="ARBA" id="ARBA00004123"/>
    </source>
</evidence>
<evidence type="ECO:0000256" key="6">
    <source>
        <dbReference type="ARBA" id="ARBA00022771"/>
    </source>
</evidence>
<dbReference type="EMBL" id="KV454538">
    <property type="protein sequence ID" value="ODV70302.1"/>
    <property type="molecule type" value="Genomic_DNA"/>
</dbReference>
<dbReference type="RefSeq" id="XP_020079369.1">
    <property type="nucleotide sequence ID" value="XM_020223951.1"/>
</dbReference>
<accession>A0A1E4RSQ6</accession>
<keyword evidence="7" id="KW-0833">Ubl conjugation pathway</keyword>
<dbReference type="UniPathway" id="UPA00886"/>
<organism evidence="12 13">
    <name type="scientific">Hyphopichia burtonii NRRL Y-1933</name>
    <dbReference type="NCBI Taxonomy" id="984485"/>
    <lineage>
        <taxon>Eukaryota</taxon>
        <taxon>Fungi</taxon>
        <taxon>Dikarya</taxon>
        <taxon>Ascomycota</taxon>
        <taxon>Saccharomycotina</taxon>
        <taxon>Pichiomycetes</taxon>
        <taxon>Debaryomycetaceae</taxon>
        <taxon>Hyphopichia</taxon>
    </lineage>
</organism>
<reference evidence="13" key="1">
    <citation type="submission" date="2016-05" db="EMBL/GenBank/DDBJ databases">
        <title>Comparative genomics of biotechnologically important yeasts.</title>
        <authorList>
            <consortium name="DOE Joint Genome Institute"/>
            <person name="Riley R."/>
            <person name="Haridas S."/>
            <person name="Wolfe K.H."/>
            <person name="Lopes M.R."/>
            <person name="Hittinger C.T."/>
            <person name="Goker M."/>
            <person name="Salamov A."/>
            <person name="Wisecaver J."/>
            <person name="Long T.M."/>
            <person name="Aerts A.L."/>
            <person name="Barry K."/>
            <person name="Choi C."/>
            <person name="Clum A."/>
            <person name="Coughlan A.Y."/>
            <person name="Deshpande S."/>
            <person name="Douglass A.P."/>
            <person name="Hanson S.J."/>
            <person name="Klenk H.-P."/>
            <person name="Labutti K."/>
            <person name="Lapidus A."/>
            <person name="Lindquist E."/>
            <person name="Lipzen A."/>
            <person name="Meier-Kolthoff J.P."/>
            <person name="Ohm R.A."/>
            <person name="Otillar R.P."/>
            <person name="Pangilinan J."/>
            <person name="Peng Y."/>
            <person name="Rokas A."/>
            <person name="Rosa C.A."/>
            <person name="Scheuner C."/>
            <person name="Sibirny A.A."/>
            <person name="Slot J.C."/>
            <person name="Stielow J.B."/>
            <person name="Sun H."/>
            <person name="Kurtzman C.P."/>
            <person name="Blackwell M."/>
            <person name="Grigoriev I.V."/>
            <person name="Jeffries T.W."/>
        </authorList>
    </citation>
    <scope>NUCLEOTIDE SEQUENCE [LARGE SCALE GENOMIC DNA]</scope>
    <source>
        <strain evidence="13">NRRL Y-1933</strain>
    </source>
</reference>
<dbReference type="Pfam" id="PF11789">
    <property type="entry name" value="zf-Nse"/>
    <property type="match status" value="1"/>
</dbReference>
<evidence type="ECO:0000256" key="10">
    <source>
        <dbReference type="PROSITE-ProRule" id="PRU00452"/>
    </source>
</evidence>
<comment type="subcellular location">
    <subcellularLocation>
        <location evidence="1">Nucleus</location>
    </subcellularLocation>
</comment>
<evidence type="ECO:0000256" key="4">
    <source>
        <dbReference type="ARBA" id="ARBA00022679"/>
    </source>
</evidence>
<protein>
    <recommendedName>
        <fullName evidence="11">SP-RING-type domain-containing protein</fullName>
    </recommendedName>
</protein>
<dbReference type="GO" id="GO:0004842">
    <property type="term" value="F:ubiquitin-protein transferase activity"/>
    <property type="evidence" value="ECO:0007669"/>
    <property type="project" value="InterPro"/>
</dbReference>
<dbReference type="SUPFAM" id="SSF57850">
    <property type="entry name" value="RING/U-box"/>
    <property type="match status" value="1"/>
</dbReference>
<dbReference type="PANTHER" id="PTHR21330">
    <property type="entry name" value="E3 SUMO-PROTEIN LIGASE NSE2"/>
    <property type="match status" value="1"/>
</dbReference>
<dbReference type="InterPro" id="IPR004181">
    <property type="entry name" value="Znf_MIZ"/>
</dbReference>
<evidence type="ECO:0000313" key="12">
    <source>
        <dbReference type="EMBL" id="ODV70302.1"/>
    </source>
</evidence>
<dbReference type="CDD" id="cd16651">
    <property type="entry name" value="SPL-RING_NSE2"/>
    <property type="match status" value="1"/>
</dbReference>
<dbReference type="GO" id="GO:0061665">
    <property type="term" value="F:SUMO ligase activity"/>
    <property type="evidence" value="ECO:0007669"/>
    <property type="project" value="TreeGrafter"/>
</dbReference>
<evidence type="ECO:0000256" key="5">
    <source>
        <dbReference type="ARBA" id="ARBA00022723"/>
    </source>
</evidence>
<comment type="similarity">
    <text evidence="3">Belongs to the NSE2 family.</text>
</comment>
<dbReference type="PANTHER" id="PTHR21330:SF1">
    <property type="entry name" value="E3 SUMO-PROTEIN LIGASE NSE2"/>
    <property type="match status" value="1"/>
</dbReference>
<dbReference type="SMART" id="SM00504">
    <property type="entry name" value="Ubox"/>
    <property type="match status" value="1"/>
</dbReference>
<comment type="pathway">
    <text evidence="2">Protein modification; protein sumoylation.</text>
</comment>
<dbReference type="InterPro" id="IPR013083">
    <property type="entry name" value="Znf_RING/FYVE/PHD"/>
</dbReference>
<keyword evidence="13" id="KW-1185">Reference proteome</keyword>
<dbReference type="InterPro" id="IPR026846">
    <property type="entry name" value="Nse2(Mms21)"/>
</dbReference>
<evidence type="ECO:0000256" key="2">
    <source>
        <dbReference type="ARBA" id="ARBA00004718"/>
    </source>
</evidence>